<gene>
    <name evidence="1" type="ORF">GCM10010862_02880</name>
</gene>
<dbReference type="RefSeq" id="WP_284338492.1">
    <property type="nucleotide sequence ID" value="NZ_BSNS01000002.1"/>
</dbReference>
<evidence type="ECO:0000313" key="2">
    <source>
        <dbReference type="Proteomes" id="UP001156691"/>
    </source>
</evidence>
<comment type="caution">
    <text evidence="1">The sequence shown here is derived from an EMBL/GenBank/DDBJ whole genome shotgun (WGS) entry which is preliminary data.</text>
</comment>
<name>A0ABQ5VYY1_9HYPH</name>
<evidence type="ECO:0000313" key="1">
    <source>
        <dbReference type="EMBL" id="GLQ53030.1"/>
    </source>
</evidence>
<accession>A0ABQ5VYY1</accession>
<evidence type="ECO:0008006" key="3">
    <source>
        <dbReference type="Google" id="ProtNLM"/>
    </source>
</evidence>
<protein>
    <recommendedName>
        <fullName evidence="3">Nuclear transport factor 2 family protein</fullName>
    </recommendedName>
</protein>
<dbReference type="EMBL" id="BSNS01000002">
    <property type="protein sequence ID" value="GLQ53030.1"/>
    <property type="molecule type" value="Genomic_DNA"/>
</dbReference>
<proteinExistence type="predicted"/>
<organism evidence="1 2">
    <name type="scientific">Devosia nitrariae</name>
    <dbReference type="NCBI Taxonomy" id="2071872"/>
    <lineage>
        <taxon>Bacteria</taxon>
        <taxon>Pseudomonadati</taxon>
        <taxon>Pseudomonadota</taxon>
        <taxon>Alphaproteobacteria</taxon>
        <taxon>Hyphomicrobiales</taxon>
        <taxon>Devosiaceae</taxon>
        <taxon>Devosia</taxon>
    </lineage>
</organism>
<reference evidence="2" key="1">
    <citation type="journal article" date="2019" name="Int. J. Syst. Evol. Microbiol.">
        <title>The Global Catalogue of Microorganisms (GCM) 10K type strain sequencing project: providing services to taxonomists for standard genome sequencing and annotation.</title>
        <authorList>
            <consortium name="The Broad Institute Genomics Platform"/>
            <consortium name="The Broad Institute Genome Sequencing Center for Infectious Disease"/>
            <person name="Wu L."/>
            <person name="Ma J."/>
        </authorList>
    </citation>
    <scope>NUCLEOTIDE SEQUENCE [LARGE SCALE GENOMIC DNA]</scope>
    <source>
        <strain evidence="2">NBRC 112416</strain>
    </source>
</reference>
<keyword evidence="2" id="KW-1185">Reference proteome</keyword>
<dbReference type="Proteomes" id="UP001156691">
    <property type="component" value="Unassembled WGS sequence"/>
</dbReference>
<sequence length="147" mass="16176">MEKADRARDFFMEYGQLMDAGVKSGHPDTKALKACYAGYFVGASPVGIMGGEAKEDFGDIIAAGVENYRRMGATEFIVEGVATTPIDDLHTMARVSWRFGYKRPNDGVAGTIRFENVYFVSFVEGPPKIFAWVTPDEQAVLREHGLA</sequence>